<name>A0ABU8B6J8_9BRAD</name>
<keyword evidence="1" id="KW-0472">Membrane</keyword>
<feature type="transmembrane region" description="Helical" evidence="1">
    <location>
        <begin position="130"/>
        <end position="150"/>
    </location>
</feature>
<dbReference type="Proteomes" id="UP001364224">
    <property type="component" value="Unassembled WGS sequence"/>
</dbReference>
<dbReference type="RefSeq" id="WP_334478820.1">
    <property type="nucleotide sequence ID" value="NZ_JAZHRV010000001.1"/>
</dbReference>
<organism evidence="2 3">
    <name type="scientific">Bradyrhizobium algeriense</name>
    <dbReference type="NCBI Taxonomy" id="634784"/>
    <lineage>
        <taxon>Bacteria</taxon>
        <taxon>Pseudomonadati</taxon>
        <taxon>Pseudomonadota</taxon>
        <taxon>Alphaproteobacteria</taxon>
        <taxon>Hyphomicrobiales</taxon>
        <taxon>Nitrobacteraceae</taxon>
        <taxon>Bradyrhizobium</taxon>
    </lineage>
</organism>
<protein>
    <submittedName>
        <fullName evidence="2">Uncharacterized membrane protein HdeD (DUF308 family)</fullName>
    </submittedName>
</protein>
<evidence type="ECO:0000313" key="3">
    <source>
        <dbReference type="Proteomes" id="UP001364224"/>
    </source>
</evidence>
<gene>
    <name evidence="2" type="ORF">V1286_001686</name>
</gene>
<feature type="transmembrane region" description="Helical" evidence="1">
    <location>
        <begin position="101"/>
        <end position="124"/>
    </location>
</feature>
<feature type="transmembrane region" description="Helical" evidence="1">
    <location>
        <begin position="46"/>
        <end position="69"/>
    </location>
</feature>
<evidence type="ECO:0000256" key="1">
    <source>
        <dbReference type="SAM" id="Phobius"/>
    </source>
</evidence>
<reference evidence="2 3" key="1">
    <citation type="submission" date="2024-02" db="EMBL/GenBank/DDBJ databases">
        <title>Adaptive strategies in a cosmopolitan and abundant soil bacterium.</title>
        <authorList>
            <person name="Carini P."/>
        </authorList>
    </citation>
    <scope>NUCLEOTIDE SEQUENCE [LARGE SCALE GENOMIC DNA]</scope>
    <source>
        <strain evidence="2 3">AZCC 1608</strain>
    </source>
</reference>
<evidence type="ECO:0000313" key="2">
    <source>
        <dbReference type="EMBL" id="MEH2554157.1"/>
    </source>
</evidence>
<dbReference type="Pfam" id="PF03729">
    <property type="entry name" value="DUF308"/>
    <property type="match status" value="1"/>
</dbReference>
<dbReference type="EMBL" id="JAZHRV010000001">
    <property type="protein sequence ID" value="MEH2554157.1"/>
    <property type="molecule type" value="Genomic_DNA"/>
</dbReference>
<keyword evidence="1" id="KW-0812">Transmembrane</keyword>
<dbReference type="PANTHER" id="PTHR34989">
    <property type="entry name" value="PROTEIN HDED"/>
    <property type="match status" value="1"/>
</dbReference>
<dbReference type="PANTHER" id="PTHR34989:SF1">
    <property type="entry name" value="PROTEIN HDED"/>
    <property type="match status" value="1"/>
</dbReference>
<feature type="transmembrane region" description="Helical" evidence="1">
    <location>
        <begin position="20"/>
        <end position="39"/>
    </location>
</feature>
<comment type="caution">
    <text evidence="2">The sequence shown here is derived from an EMBL/GenBank/DDBJ whole genome shotgun (WGS) entry which is preliminary data.</text>
</comment>
<dbReference type="InterPro" id="IPR052712">
    <property type="entry name" value="Acid_resist_chaperone_HdeD"/>
</dbReference>
<feature type="transmembrane region" description="Helical" evidence="1">
    <location>
        <begin position="75"/>
        <end position="94"/>
    </location>
</feature>
<proteinExistence type="predicted"/>
<sequence length="190" mass="20281">MTTYDSSSRMGVGSLPAPPFWICVLLGLVMIGAGILVLGDIMLVTLISTVFIGWVAIIAGAFEVIHAFWTKGWGGFVWQVLLGILYMAFGIVLVGQPVASALILTYILGMVLLISGFVRILLGISHWRQAGWIMLLSGIFGVLAGLVILTGFPMTGLWVLGFVLGVDLISHGIGWLAYAWLPTTRTASSA</sequence>
<accession>A0ABU8B6J8</accession>
<dbReference type="InterPro" id="IPR005325">
    <property type="entry name" value="DUF308_memb"/>
</dbReference>
<feature type="transmembrane region" description="Helical" evidence="1">
    <location>
        <begin position="157"/>
        <end position="181"/>
    </location>
</feature>
<keyword evidence="3" id="KW-1185">Reference proteome</keyword>
<keyword evidence="1" id="KW-1133">Transmembrane helix</keyword>